<accession>A0A212K283</accession>
<name>A0A212K283_9BACT</name>
<gene>
    <name evidence="1" type="ORF">KL86DYS2_12850</name>
</gene>
<sequence length="45" mass="5321">MFFTSSYKNSILFFNLTTALVLLNIYAQAYPNEQKESYTTKLHRI</sequence>
<dbReference type="EMBL" id="FLUL01000001">
    <property type="protein sequence ID" value="SBW05766.1"/>
    <property type="molecule type" value="Genomic_DNA"/>
</dbReference>
<reference evidence="1" key="1">
    <citation type="submission" date="2016-04" db="EMBL/GenBank/DDBJ databases">
        <authorList>
            <person name="Evans L.H."/>
            <person name="Alamgir A."/>
            <person name="Owens N."/>
            <person name="Weber N.D."/>
            <person name="Virtaneva K."/>
            <person name="Barbian K."/>
            <person name="Babar A."/>
            <person name="Rosenke K."/>
        </authorList>
    </citation>
    <scope>NUCLEOTIDE SEQUENCE</scope>
    <source>
        <strain evidence="1">86-2</strain>
    </source>
</reference>
<organism evidence="1">
    <name type="scientific">uncultured Dysgonomonas sp</name>
    <dbReference type="NCBI Taxonomy" id="206096"/>
    <lineage>
        <taxon>Bacteria</taxon>
        <taxon>Pseudomonadati</taxon>
        <taxon>Bacteroidota</taxon>
        <taxon>Bacteroidia</taxon>
        <taxon>Bacteroidales</taxon>
        <taxon>Dysgonomonadaceae</taxon>
        <taxon>Dysgonomonas</taxon>
        <taxon>environmental samples</taxon>
    </lineage>
</organism>
<evidence type="ECO:0000313" key="1">
    <source>
        <dbReference type="EMBL" id="SBW05766.1"/>
    </source>
</evidence>
<dbReference type="AlphaFoldDB" id="A0A212K283"/>
<protein>
    <submittedName>
        <fullName evidence="1">Uncharacterized protein</fullName>
    </submittedName>
</protein>
<proteinExistence type="predicted"/>